<evidence type="ECO:0000259" key="2">
    <source>
        <dbReference type="Pfam" id="PF11141"/>
    </source>
</evidence>
<dbReference type="AlphaFoldDB" id="A0A2M6WH71"/>
<feature type="transmembrane region" description="Helical" evidence="1">
    <location>
        <begin position="130"/>
        <end position="150"/>
    </location>
</feature>
<keyword evidence="1" id="KW-0472">Membrane</keyword>
<dbReference type="Pfam" id="PF11141">
    <property type="entry name" value="DUF2914"/>
    <property type="match status" value="1"/>
</dbReference>
<evidence type="ECO:0000313" key="3">
    <source>
        <dbReference type="EMBL" id="PIT92149.1"/>
    </source>
</evidence>
<reference evidence="4" key="1">
    <citation type="submission" date="2017-09" db="EMBL/GenBank/DDBJ databases">
        <title>Depth-based differentiation of microbial function through sediment-hosted aquifers and enrichment of novel symbionts in the deep terrestrial subsurface.</title>
        <authorList>
            <person name="Probst A.J."/>
            <person name="Ladd B."/>
            <person name="Jarett J.K."/>
            <person name="Geller-Mcgrath D.E."/>
            <person name="Sieber C.M.K."/>
            <person name="Emerson J.B."/>
            <person name="Anantharaman K."/>
            <person name="Thomas B.C."/>
            <person name="Malmstrom R."/>
            <person name="Stieglmeier M."/>
            <person name="Klingl A."/>
            <person name="Woyke T."/>
            <person name="Ryan C.M."/>
            <person name="Banfield J.F."/>
        </authorList>
    </citation>
    <scope>NUCLEOTIDE SEQUENCE [LARGE SCALE GENOMIC DNA]</scope>
</reference>
<feature type="transmembrane region" description="Helical" evidence="1">
    <location>
        <begin position="38"/>
        <end position="57"/>
    </location>
</feature>
<evidence type="ECO:0000313" key="4">
    <source>
        <dbReference type="Proteomes" id="UP000228635"/>
    </source>
</evidence>
<dbReference type="EMBL" id="PFBA01000033">
    <property type="protein sequence ID" value="PIT92149.1"/>
    <property type="molecule type" value="Genomic_DNA"/>
</dbReference>
<sequence>MIQKIKSAYKKHPSFFYWLFFGTGFIIDNLTFRRVDLLFENIVIFSYLGIAGLSIILMNAYHKGELKSHPMKKLRNFLPLPMQYAFGGLFSGFVIFYARSSSIVASWPFLLILILLFIGNDLLKNRYARLTFQISIYYIAIFSFAIFYVPVVTKTIGAGTFIASGFVSLVVIRILIWIIRKINKSHIEKSRRMITLSIGSIYILFNVFYFTNIIPPIPLALKETGIFHKIERSAGNSYIANGEKPPFYQPFELTSRTFAQSGHETAYFWSAVFAPTDLKTNIFHKWMMFNEEDGVWTTIDKIGYEIIGGRNNGYRGWTLKRNIEPGKWRVDVVTERDQLLGRTTFKVIETEIKQELQQVTL</sequence>
<feature type="transmembrane region" description="Helical" evidence="1">
    <location>
        <begin position="77"/>
        <end position="98"/>
    </location>
</feature>
<organism evidence="3 4">
    <name type="scientific">Candidatus Harrisonbacteria bacterium CG10_big_fil_rev_8_21_14_0_10_42_17</name>
    <dbReference type="NCBI Taxonomy" id="1974584"/>
    <lineage>
        <taxon>Bacteria</taxon>
        <taxon>Candidatus Harrisoniibacteriota</taxon>
    </lineage>
</organism>
<protein>
    <recommendedName>
        <fullName evidence="2">DUF2914 domain-containing protein</fullName>
    </recommendedName>
</protein>
<accession>A0A2M6WH71</accession>
<feature type="transmembrane region" description="Helical" evidence="1">
    <location>
        <begin position="15"/>
        <end position="32"/>
    </location>
</feature>
<dbReference type="InterPro" id="IPR022606">
    <property type="entry name" value="DUF2914"/>
</dbReference>
<keyword evidence="1" id="KW-0812">Transmembrane</keyword>
<feature type="transmembrane region" description="Helical" evidence="1">
    <location>
        <begin position="104"/>
        <end position="123"/>
    </location>
</feature>
<proteinExistence type="predicted"/>
<keyword evidence="1" id="KW-1133">Transmembrane helix</keyword>
<feature type="transmembrane region" description="Helical" evidence="1">
    <location>
        <begin position="191"/>
        <end position="210"/>
    </location>
</feature>
<gene>
    <name evidence="3" type="ORF">COU08_04025</name>
</gene>
<feature type="domain" description="DUF2914" evidence="2">
    <location>
        <begin position="279"/>
        <end position="347"/>
    </location>
</feature>
<name>A0A2M6WH71_9BACT</name>
<evidence type="ECO:0000256" key="1">
    <source>
        <dbReference type="SAM" id="Phobius"/>
    </source>
</evidence>
<comment type="caution">
    <text evidence="3">The sequence shown here is derived from an EMBL/GenBank/DDBJ whole genome shotgun (WGS) entry which is preliminary data.</text>
</comment>
<feature type="transmembrane region" description="Helical" evidence="1">
    <location>
        <begin position="156"/>
        <end position="179"/>
    </location>
</feature>
<dbReference type="Proteomes" id="UP000228635">
    <property type="component" value="Unassembled WGS sequence"/>
</dbReference>